<evidence type="ECO:0000313" key="1">
    <source>
        <dbReference type="EMBL" id="WNY28858.1"/>
    </source>
</evidence>
<evidence type="ECO:0008006" key="3">
    <source>
        <dbReference type="Google" id="ProtNLM"/>
    </source>
</evidence>
<evidence type="ECO:0000313" key="2">
    <source>
        <dbReference type="Proteomes" id="UP001302662"/>
    </source>
</evidence>
<keyword evidence="2" id="KW-1185">Reference proteome</keyword>
<dbReference type="EMBL" id="CP131062">
    <property type="protein sequence ID" value="WNY28858.1"/>
    <property type="molecule type" value="Genomic_DNA"/>
</dbReference>
<dbReference type="GeneID" id="85197534"/>
<dbReference type="KEGG" id="mees:MmiEs2_10660"/>
<name>A0AA96V9V9_9EURY</name>
<protein>
    <recommendedName>
        <fullName evidence="3">Lipocalin-like domain-containing protein</fullName>
    </recommendedName>
</protein>
<gene>
    <name evidence="1" type="ORF">MmiEs2_10660</name>
</gene>
<reference evidence="1 2" key="1">
    <citation type="submission" date="2023-07" db="EMBL/GenBank/DDBJ databases">
        <title>Closed genome sequence of Methanimicrococcus sp. Es2.</title>
        <authorList>
            <person name="Protasov E."/>
            <person name="Platt K."/>
            <person name="Reeh H."/>
            <person name="Poehlein A."/>
            <person name="Daniel R."/>
            <person name="Brune A."/>
        </authorList>
    </citation>
    <scope>NUCLEOTIDE SEQUENCE [LARGE SCALE GENOMIC DNA]</scope>
    <source>
        <strain evidence="1 2">Es2</strain>
    </source>
</reference>
<proteinExistence type="predicted"/>
<organism evidence="1 2">
    <name type="scientific">Methanimicrococcus stummii</name>
    <dbReference type="NCBI Taxonomy" id="3028294"/>
    <lineage>
        <taxon>Archaea</taxon>
        <taxon>Methanobacteriati</taxon>
        <taxon>Methanobacteriota</taxon>
        <taxon>Stenosarchaea group</taxon>
        <taxon>Methanomicrobia</taxon>
        <taxon>Methanosarcinales</taxon>
        <taxon>Methanosarcinaceae</taxon>
        <taxon>Methanimicrococcus</taxon>
    </lineage>
</organism>
<accession>A0AA96V9V9</accession>
<dbReference type="RefSeq" id="WP_316558863.1">
    <property type="nucleotide sequence ID" value="NZ_CP131062.1"/>
</dbReference>
<dbReference type="PROSITE" id="PS51257">
    <property type="entry name" value="PROKAR_LIPOPROTEIN"/>
    <property type="match status" value="1"/>
</dbReference>
<dbReference type="Proteomes" id="UP001302662">
    <property type="component" value="Chromosome"/>
</dbReference>
<sequence length="256" mass="28107">MNFKMGLLFVLVFAALAFSGCLGTEDVGGEGEGSLAVINKTLINDETIVGSWVQPSTGCKLVFLSDHTFVRIFNNSYYNGTWRIENSNMLILTMETWDFSENISGEYLGEDDVSFGTVSNNVLTFTSINEDFDSGFPSGEFLPEGVSNQSVSSGTIAAINDGMIVGTWDHQGSNCELVFSSNHTFVQTVNGQSHDGTWRIEYDNLLILNMKTYDRRNNYLGKEDVSYGSLKDGVLTFDSINDSFAIGFPAGDFVKV</sequence>
<dbReference type="AlphaFoldDB" id="A0AA96V9V9"/>